<name>A0A285SLJ9_9BACL</name>
<keyword evidence="1" id="KW-0812">Transmembrane</keyword>
<dbReference type="InterPro" id="IPR003675">
    <property type="entry name" value="Rce1/LyrA-like_dom"/>
</dbReference>
<gene>
    <name evidence="3" type="ORF">SAMN05880501_105103</name>
</gene>
<dbReference type="Proteomes" id="UP000219636">
    <property type="component" value="Unassembled WGS sequence"/>
</dbReference>
<dbReference type="Pfam" id="PF02517">
    <property type="entry name" value="Rce1-like"/>
    <property type="match status" value="1"/>
</dbReference>
<keyword evidence="4" id="KW-1185">Reference proteome</keyword>
<dbReference type="GO" id="GO:0080120">
    <property type="term" value="P:CAAX-box protein maturation"/>
    <property type="evidence" value="ECO:0007669"/>
    <property type="project" value="UniProtKB-ARBA"/>
</dbReference>
<feature type="transmembrane region" description="Helical" evidence="1">
    <location>
        <begin position="12"/>
        <end position="33"/>
    </location>
</feature>
<feature type="transmembrane region" description="Helical" evidence="1">
    <location>
        <begin position="131"/>
        <end position="153"/>
    </location>
</feature>
<evidence type="ECO:0000313" key="4">
    <source>
        <dbReference type="Proteomes" id="UP000219636"/>
    </source>
</evidence>
<evidence type="ECO:0000313" key="3">
    <source>
        <dbReference type="EMBL" id="SOC08562.1"/>
    </source>
</evidence>
<feature type="transmembrane region" description="Helical" evidence="1">
    <location>
        <begin position="194"/>
        <end position="211"/>
    </location>
</feature>
<keyword evidence="1" id="KW-0472">Membrane</keyword>
<feature type="transmembrane region" description="Helical" evidence="1">
    <location>
        <begin position="39"/>
        <end position="63"/>
    </location>
</feature>
<feature type="transmembrane region" description="Helical" evidence="1">
    <location>
        <begin position="84"/>
        <end position="104"/>
    </location>
</feature>
<proteinExistence type="predicted"/>
<accession>A0A285SLJ9</accession>
<keyword evidence="1" id="KW-1133">Transmembrane helix</keyword>
<feature type="transmembrane region" description="Helical" evidence="1">
    <location>
        <begin position="216"/>
        <end position="235"/>
    </location>
</feature>
<dbReference type="OrthoDB" id="8607342at2"/>
<protein>
    <recommendedName>
        <fullName evidence="2">CAAX prenyl protease 2/Lysostaphin resistance protein A-like domain-containing protein</fullName>
    </recommendedName>
</protein>
<dbReference type="RefSeq" id="WP_097073370.1">
    <property type="nucleotide sequence ID" value="NZ_OBMQ01000005.1"/>
</dbReference>
<dbReference type="EMBL" id="OBMQ01000005">
    <property type="protein sequence ID" value="SOC08562.1"/>
    <property type="molecule type" value="Genomic_DNA"/>
</dbReference>
<organism evidence="3 4">
    <name type="scientific">Ureibacillus xyleni</name>
    <dbReference type="NCBI Taxonomy" id="614648"/>
    <lineage>
        <taxon>Bacteria</taxon>
        <taxon>Bacillati</taxon>
        <taxon>Bacillota</taxon>
        <taxon>Bacilli</taxon>
        <taxon>Bacillales</taxon>
        <taxon>Caryophanaceae</taxon>
        <taxon>Ureibacillus</taxon>
    </lineage>
</organism>
<reference evidence="4" key="1">
    <citation type="submission" date="2017-08" db="EMBL/GenBank/DDBJ databases">
        <authorList>
            <person name="Varghese N."/>
            <person name="Submissions S."/>
        </authorList>
    </citation>
    <scope>NUCLEOTIDE SEQUENCE [LARGE SCALE GENOMIC DNA]</scope>
    <source>
        <strain evidence="4">JC22</strain>
    </source>
</reference>
<dbReference type="AlphaFoldDB" id="A0A285SLJ9"/>
<feature type="transmembrane region" description="Helical" evidence="1">
    <location>
        <begin position="173"/>
        <end position="188"/>
    </location>
</feature>
<dbReference type="GO" id="GO:0004175">
    <property type="term" value="F:endopeptidase activity"/>
    <property type="evidence" value="ECO:0007669"/>
    <property type="project" value="UniProtKB-ARBA"/>
</dbReference>
<sequence>MEEQLSTKSILNLYLMPGVFMTAGYIVLGGYFFTQGYPVLLALLLTIPFVFLPTFIIHFCRLAKRQNGRLSFKGVILYREKLSFFQIISYSLLTVILILIFFAIGSPIDAFLTENLWSKILPEWFLNKDDISSFSPIFIVLILILNLVFNSLIGPIVEELYFRGYVLPRHEHLGIWSPIINAVLFGLYHFWQPYIYGSVILGLIPLTFIAWKKKNIYIAIIAHCTFNLIGFFMLLKSISPF</sequence>
<feature type="domain" description="CAAX prenyl protease 2/Lysostaphin resistance protein A-like" evidence="2">
    <location>
        <begin position="143"/>
        <end position="229"/>
    </location>
</feature>
<evidence type="ECO:0000256" key="1">
    <source>
        <dbReference type="SAM" id="Phobius"/>
    </source>
</evidence>
<evidence type="ECO:0000259" key="2">
    <source>
        <dbReference type="Pfam" id="PF02517"/>
    </source>
</evidence>